<accession>A0A2N7FMW7</accession>
<protein>
    <recommendedName>
        <fullName evidence="2">CAAX prenyl protease 2/Lysostaphin resistance protein A-like domain-containing protein</fullName>
    </recommendedName>
</protein>
<dbReference type="GO" id="GO:0080120">
    <property type="term" value="P:CAAX-box protein maturation"/>
    <property type="evidence" value="ECO:0007669"/>
    <property type="project" value="UniProtKB-ARBA"/>
</dbReference>
<dbReference type="Pfam" id="PF02517">
    <property type="entry name" value="Rce1-like"/>
    <property type="match status" value="1"/>
</dbReference>
<feature type="transmembrane region" description="Helical" evidence="1">
    <location>
        <begin position="49"/>
        <end position="68"/>
    </location>
</feature>
<dbReference type="EMBL" id="MCWU01000004">
    <property type="protein sequence ID" value="PMJ70637.1"/>
    <property type="molecule type" value="Genomic_DNA"/>
</dbReference>
<dbReference type="AlphaFoldDB" id="A0A2N7FMW7"/>
<reference evidence="4" key="1">
    <citation type="submission" date="2016-07" db="EMBL/GenBank/DDBJ databases">
        <title>Nontailed viruses are major unrecognized killers of bacteria in the ocean.</title>
        <authorList>
            <person name="Kauffman K."/>
            <person name="Hussain F."/>
            <person name="Yang J."/>
            <person name="Arevalo P."/>
            <person name="Brown J."/>
            <person name="Cutler M."/>
            <person name="Kelly L."/>
            <person name="Polz M.F."/>
        </authorList>
    </citation>
    <scope>NUCLEOTIDE SEQUENCE [LARGE SCALE GENOMIC DNA]</scope>
    <source>
        <strain evidence="4">10N.261.55.E11</strain>
    </source>
</reference>
<proteinExistence type="predicted"/>
<keyword evidence="1" id="KW-1133">Transmembrane helix</keyword>
<evidence type="ECO:0000313" key="3">
    <source>
        <dbReference type="EMBL" id="PMJ70637.1"/>
    </source>
</evidence>
<evidence type="ECO:0000256" key="1">
    <source>
        <dbReference type="SAM" id="Phobius"/>
    </source>
</evidence>
<keyword evidence="1" id="KW-0812">Transmembrane</keyword>
<organism evidence="3 4">
    <name type="scientific">Vibrio splendidus</name>
    <dbReference type="NCBI Taxonomy" id="29497"/>
    <lineage>
        <taxon>Bacteria</taxon>
        <taxon>Pseudomonadati</taxon>
        <taxon>Pseudomonadota</taxon>
        <taxon>Gammaproteobacteria</taxon>
        <taxon>Vibrionales</taxon>
        <taxon>Vibrionaceae</taxon>
        <taxon>Vibrio</taxon>
    </lineage>
</organism>
<dbReference type="InterPro" id="IPR003675">
    <property type="entry name" value="Rce1/LyrA-like_dom"/>
</dbReference>
<feature type="transmembrane region" description="Helical" evidence="1">
    <location>
        <begin position="138"/>
        <end position="158"/>
    </location>
</feature>
<keyword evidence="1" id="KW-0472">Membrane</keyword>
<name>A0A2N7FMW7_VIBSP</name>
<feature type="transmembrane region" description="Helical" evidence="1">
    <location>
        <begin position="114"/>
        <end position="131"/>
    </location>
</feature>
<gene>
    <name evidence="3" type="ORF">BCU17_09735</name>
</gene>
<evidence type="ECO:0000259" key="2">
    <source>
        <dbReference type="Pfam" id="PF02517"/>
    </source>
</evidence>
<dbReference type="GO" id="GO:0004175">
    <property type="term" value="F:endopeptidase activity"/>
    <property type="evidence" value="ECO:0007669"/>
    <property type="project" value="UniProtKB-ARBA"/>
</dbReference>
<sequence length="161" mass="17955">MGIHQQKHGNIRIHNCGQPHKDKQLHIAVCFSIVVGLAFWLVLPYGLNNVWPITTVALVNILLVYPVLEEVAFRGGIQDVLLKQKLLNNQYYGVSVANVVTSCLFASFHLMQHPPLFAALTFIPSVILGHFKERYGSLLVPIALHSLFNVIFLMSLAIKSS</sequence>
<feature type="transmembrane region" description="Helical" evidence="1">
    <location>
        <begin position="89"/>
        <end position="108"/>
    </location>
</feature>
<dbReference type="NCBIfam" id="NF033192">
    <property type="entry name" value="JDVT-CAAX"/>
    <property type="match status" value="1"/>
</dbReference>
<comment type="caution">
    <text evidence="3">The sequence shown here is derived from an EMBL/GenBank/DDBJ whole genome shotgun (WGS) entry which is preliminary data.</text>
</comment>
<dbReference type="RefSeq" id="WP_102515197.1">
    <property type="nucleotide sequence ID" value="NZ_CAWNSM010000004.1"/>
</dbReference>
<feature type="domain" description="CAAX prenyl protease 2/Lysostaphin resistance protein A-like" evidence="2">
    <location>
        <begin position="55"/>
        <end position="151"/>
    </location>
</feature>
<evidence type="ECO:0000313" key="4">
    <source>
        <dbReference type="Proteomes" id="UP000235330"/>
    </source>
</evidence>
<dbReference type="Proteomes" id="UP000235330">
    <property type="component" value="Unassembled WGS sequence"/>
</dbReference>
<feature type="transmembrane region" description="Helical" evidence="1">
    <location>
        <begin position="25"/>
        <end position="43"/>
    </location>
</feature>